<gene>
    <name evidence="3" type="ORF">GS429_15700</name>
</gene>
<feature type="transmembrane region" description="Helical" evidence="1">
    <location>
        <begin position="168"/>
        <end position="189"/>
    </location>
</feature>
<protein>
    <recommendedName>
        <fullName evidence="2">Low molecular weight protein antigen 6 PH domain-containing protein</fullName>
    </recommendedName>
</protein>
<sequence length="304" mass="33308">MAHTPQSPSEPEPEPGTGSLDIGFKAGVGFYLGLIVAGFTSIGGILAGVSTEAVLATTPGTVTAVLIVVLLLGDRLRGLPERTGRSRRLRLGWYAPAALIASVLLVPAVSSLEYSARLGFITVVFAAVIAAVAAGVARMTKNRYIVSITDDEPAVTWTWQRTTFDTEFWRRLTAGGGILLLAGGLWSLYTGSRYGLWWSFYGGLLLITLRSDSYGWYDVENQGYERELAVHGAGVLLDQTFRKKLIPWDAIEDVRLTDEELILERRWLDVRCARSAIDDPEAVLEAIERTRSDTERGVEHSSQY</sequence>
<proteinExistence type="predicted"/>
<reference evidence="3 4" key="1">
    <citation type="submission" date="2020-01" db="EMBL/GenBank/DDBJ databases">
        <title>Natronorubrum sp. JWXQ-INN 674 isolated from Inner Mongolia Autonomous Region of China.</title>
        <authorList>
            <person name="Xue Q."/>
        </authorList>
    </citation>
    <scope>NUCLEOTIDE SEQUENCE [LARGE SCALE GENOMIC DNA]</scope>
    <source>
        <strain evidence="3 4">JWXQ-INN-674</strain>
    </source>
</reference>
<accession>A0A6B0VQM3</accession>
<keyword evidence="1" id="KW-0472">Membrane</keyword>
<organism evidence="3 4">
    <name type="scientific">Natronorubrum halalkaliphilum</name>
    <dbReference type="NCBI Taxonomy" id="2691917"/>
    <lineage>
        <taxon>Archaea</taxon>
        <taxon>Methanobacteriati</taxon>
        <taxon>Methanobacteriota</taxon>
        <taxon>Stenosarchaea group</taxon>
        <taxon>Halobacteria</taxon>
        <taxon>Halobacteriales</taxon>
        <taxon>Natrialbaceae</taxon>
        <taxon>Natronorubrum</taxon>
    </lineage>
</organism>
<name>A0A6B0VQM3_9EURY</name>
<feature type="transmembrane region" description="Helical" evidence="1">
    <location>
        <begin position="118"/>
        <end position="137"/>
    </location>
</feature>
<comment type="caution">
    <text evidence="3">The sequence shown here is derived from an EMBL/GenBank/DDBJ whole genome shotgun (WGS) entry which is preliminary data.</text>
</comment>
<feature type="transmembrane region" description="Helical" evidence="1">
    <location>
        <begin position="28"/>
        <end position="47"/>
    </location>
</feature>
<evidence type="ECO:0000259" key="2">
    <source>
        <dbReference type="Pfam" id="PF10756"/>
    </source>
</evidence>
<feature type="transmembrane region" description="Helical" evidence="1">
    <location>
        <begin position="53"/>
        <end position="72"/>
    </location>
</feature>
<keyword evidence="1" id="KW-0812">Transmembrane</keyword>
<dbReference type="InterPro" id="IPR019692">
    <property type="entry name" value="CFP-6_PH"/>
</dbReference>
<keyword evidence="1" id="KW-1133">Transmembrane helix</keyword>
<keyword evidence="4" id="KW-1185">Reference proteome</keyword>
<dbReference type="EMBL" id="WUYX01000053">
    <property type="protein sequence ID" value="MXV63473.1"/>
    <property type="molecule type" value="Genomic_DNA"/>
</dbReference>
<dbReference type="RefSeq" id="WP_160066292.1">
    <property type="nucleotide sequence ID" value="NZ_WUYX01000053.1"/>
</dbReference>
<dbReference type="OrthoDB" id="170058at2157"/>
<dbReference type="Pfam" id="PF10756">
    <property type="entry name" value="bPH_6"/>
    <property type="match status" value="1"/>
</dbReference>
<dbReference type="AlphaFoldDB" id="A0A6B0VQM3"/>
<feature type="transmembrane region" description="Helical" evidence="1">
    <location>
        <begin position="93"/>
        <end position="112"/>
    </location>
</feature>
<dbReference type="Proteomes" id="UP000434101">
    <property type="component" value="Unassembled WGS sequence"/>
</dbReference>
<feature type="domain" description="Low molecular weight protein antigen 6 PH" evidence="2">
    <location>
        <begin position="228"/>
        <end position="291"/>
    </location>
</feature>
<evidence type="ECO:0000313" key="4">
    <source>
        <dbReference type="Proteomes" id="UP000434101"/>
    </source>
</evidence>
<evidence type="ECO:0000256" key="1">
    <source>
        <dbReference type="SAM" id="Phobius"/>
    </source>
</evidence>
<evidence type="ECO:0000313" key="3">
    <source>
        <dbReference type="EMBL" id="MXV63473.1"/>
    </source>
</evidence>